<evidence type="ECO:0000313" key="2">
    <source>
        <dbReference type="Proteomes" id="UP001165121"/>
    </source>
</evidence>
<reference evidence="1" key="1">
    <citation type="submission" date="2023-04" db="EMBL/GenBank/DDBJ databases">
        <title>Phytophthora fragariaefolia NBRC 109709.</title>
        <authorList>
            <person name="Ichikawa N."/>
            <person name="Sato H."/>
            <person name="Tonouchi N."/>
        </authorList>
    </citation>
    <scope>NUCLEOTIDE SEQUENCE</scope>
    <source>
        <strain evidence="1">NBRC 109709</strain>
    </source>
</reference>
<comment type="caution">
    <text evidence="1">The sequence shown here is derived from an EMBL/GenBank/DDBJ whole genome shotgun (WGS) entry which is preliminary data.</text>
</comment>
<dbReference type="EMBL" id="BSXT01000208">
    <property type="protein sequence ID" value="GMF20712.1"/>
    <property type="molecule type" value="Genomic_DNA"/>
</dbReference>
<proteinExistence type="predicted"/>
<sequence length="111" mass="12046">MLTQAPELCCRRRLAGGVKELLTLDEAAEFQPPRPAFNSKRMEANGEPVSSAARRKALSRSLTAIAVHVPFVASDSETALQYTEAPRVAIHVATCSAFAQHDVVVDLLKPF</sequence>
<dbReference type="AlphaFoldDB" id="A0A9W6WWV7"/>
<evidence type="ECO:0000313" key="1">
    <source>
        <dbReference type="EMBL" id="GMF20712.1"/>
    </source>
</evidence>
<name>A0A9W6WWV7_9STRA</name>
<protein>
    <submittedName>
        <fullName evidence="1">Unnamed protein product</fullName>
    </submittedName>
</protein>
<keyword evidence="2" id="KW-1185">Reference proteome</keyword>
<organism evidence="1 2">
    <name type="scientific">Phytophthora fragariaefolia</name>
    <dbReference type="NCBI Taxonomy" id="1490495"/>
    <lineage>
        <taxon>Eukaryota</taxon>
        <taxon>Sar</taxon>
        <taxon>Stramenopiles</taxon>
        <taxon>Oomycota</taxon>
        <taxon>Peronosporomycetes</taxon>
        <taxon>Peronosporales</taxon>
        <taxon>Peronosporaceae</taxon>
        <taxon>Phytophthora</taxon>
    </lineage>
</organism>
<gene>
    <name evidence="1" type="ORF">Pfra01_000254400</name>
</gene>
<accession>A0A9W6WWV7</accession>
<dbReference type="Proteomes" id="UP001165121">
    <property type="component" value="Unassembled WGS sequence"/>
</dbReference>